<dbReference type="AlphaFoldDB" id="A0A975NU54"/>
<gene>
    <name evidence="3" type="ORF">KMZ93_15590</name>
</gene>
<keyword evidence="4" id="KW-1185">Reference proteome</keyword>
<protein>
    <submittedName>
        <fullName evidence="3">DUF1236 domain-containing protein</fullName>
    </submittedName>
</protein>
<name>A0A975NU54_9BRAD</name>
<feature type="compositionally biased region" description="Low complexity" evidence="1">
    <location>
        <begin position="122"/>
        <end position="147"/>
    </location>
</feature>
<feature type="chain" id="PRO_5037455452" evidence="2">
    <location>
        <begin position="24"/>
        <end position="230"/>
    </location>
</feature>
<dbReference type="RefSeq" id="WP_215602161.1">
    <property type="nucleotide sequence ID" value="NZ_CP076136.1"/>
</dbReference>
<evidence type="ECO:0000313" key="3">
    <source>
        <dbReference type="EMBL" id="QWG21438.1"/>
    </source>
</evidence>
<feature type="signal peptide" evidence="2">
    <location>
        <begin position="1"/>
        <end position="23"/>
    </location>
</feature>
<accession>A0A975NU54</accession>
<feature type="compositionally biased region" description="Polar residues" evidence="1">
    <location>
        <begin position="81"/>
        <end position="94"/>
    </location>
</feature>
<dbReference type="Gene3D" id="3.10.450.160">
    <property type="entry name" value="inner membrane protein cigr"/>
    <property type="match status" value="1"/>
</dbReference>
<proteinExistence type="predicted"/>
<dbReference type="Pfam" id="PF06823">
    <property type="entry name" value="DUF1236"/>
    <property type="match status" value="1"/>
</dbReference>
<evidence type="ECO:0000256" key="2">
    <source>
        <dbReference type="SAM" id="SignalP"/>
    </source>
</evidence>
<dbReference type="InterPro" id="IPR009642">
    <property type="entry name" value="DUF1236"/>
</dbReference>
<feature type="compositionally biased region" description="Basic and acidic residues" evidence="1">
    <location>
        <begin position="102"/>
        <end position="114"/>
    </location>
</feature>
<evidence type="ECO:0000256" key="1">
    <source>
        <dbReference type="SAM" id="MobiDB-lite"/>
    </source>
</evidence>
<evidence type="ECO:0000313" key="4">
    <source>
        <dbReference type="Proteomes" id="UP000676951"/>
    </source>
</evidence>
<dbReference type="EMBL" id="CP076136">
    <property type="protein sequence ID" value="QWG21438.1"/>
    <property type="molecule type" value="Genomic_DNA"/>
</dbReference>
<dbReference type="Proteomes" id="UP000676951">
    <property type="component" value="Chromosome"/>
</dbReference>
<organism evidence="3 4">
    <name type="scientific">Bradyrhizobium sediminis</name>
    <dbReference type="NCBI Taxonomy" id="2840469"/>
    <lineage>
        <taxon>Bacteria</taxon>
        <taxon>Pseudomonadati</taxon>
        <taxon>Pseudomonadota</taxon>
        <taxon>Alphaproteobacteria</taxon>
        <taxon>Hyphomicrobiales</taxon>
        <taxon>Nitrobacteraceae</taxon>
        <taxon>Bradyrhizobium</taxon>
    </lineage>
</organism>
<sequence>MTNRFLISVAAAALIAGTGFANAQGTGMSRQDGAAGGITTQQNAPPSERGAPSAAPMNRDAGESKHMKGAQSNEKMAPGGSKNQRAQDSTTPGQKSKGMASEQDRAKDGVKDGVKGAADSKSQTTTQSQTGQSSPSTTTTGQAGAGAKLSTEQRTRITTVIREQRVAPVTNVNFSIAVGTKVPRTVSFHPLPVQVVSIYPQWRGYEFILVNEQIVVVNPRTLEIVAVLDA</sequence>
<reference evidence="3 4" key="1">
    <citation type="submission" date="2021-06" db="EMBL/GenBank/DDBJ databases">
        <title>Bradyrhizobium sp. S2-11-4 Genome sequencing.</title>
        <authorList>
            <person name="Jin L."/>
        </authorList>
    </citation>
    <scope>NUCLEOTIDE SEQUENCE [LARGE SCALE GENOMIC DNA]</scope>
    <source>
        <strain evidence="3 4">S2-11-4</strain>
    </source>
</reference>
<keyword evidence="2" id="KW-0732">Signal</keyword>
<feature type="region of interest" description="Disordered" evidence="1">
    <location>
        <begin position="27"/>
        <end position="153"/>
    </location>
</feature>